<dbReference type="PANTHER" id="PTHR11461:SF342">
    <property type="entry name" value="SERINE PROTEASE INHIBITOR 28DC"/>
    <property type="match status" value="1"/>
</dbReference>
<reference evidence="7 8" key="1">
    <citation type="submission" date="2025-04" db="UniProtKB">
        <authorList>
            <consortium name="RefSeq"/>
        </authorList>
    </citation>
    <scope>IDENTIFICATION</scope>
    <source>
        <tissue evidence="7 8">Entire body</tissue>
    </source>
</reference>
<evidence type="ECO:0000313" key="6">
    <source>
        <dbReference type="Proteomes" id="UP000192223"/>
    </source>
</evidence>
<dbReference type="GO" id="GO:0045861">
    <property type="term" value="P:negative regulation of proteolysis"/>
    <property type="evidence" value="ECO:0007669"/>
    <property type="project" value="UniProtKB-ARBA"/>
</dbReference>
<feature type="chain" id="PRO_5010817862" evidence="4">
    <location>
        <begin position="25"/>
        <end position="483"/>
    </location>
</feature>
<evidence type="ECO:0000256" key="3">
    <source>
        <dbReference type="RuleBase" id="RU000411"/>
    </source>
</evidence>
<comment type="similarity">
    <text evidence="3">Belongs to the serpin family.</text>
</comment>
<name>A0A1W4X1P5_AGRPL</name>
<dbReference type="InterPro" id="IPR042178">
    <property type="entry name" value="Serpin_sf_1"/>
</dbReference>
<protein>
    <submittedName>
        <fullName evidence="7 8">Serine protease inhibitor 28Dc-like</fullName>
    </submittedName>
</protein>
<dbReference type="Proteomes" id="UP000192223">
    <property type="component" value="Unplaced"/>
</dbReference>
<evidence type="ECO:0000313" key="8">
    <source>
        <dbReference type="RefSeq" id="XP_018326698.1"/>
    </source>
</evidence>
<dbReference type="GO" id="GO:0004867">
    <property type="term" value="F:serine-type endopeptidase inhibitor activity"/>
    <property type="evidence" value="ECO:0007669"/>
    <property type="project" value="UniProtKB-KW"/>
</dbReference>
<keyword evidence="2 7" id="KW-0722">Serine protease inhibitor</keyword>
<dbReference type="SMART" id="SM00093">
    <property type="entry name" value="SERPIN"/>
    <property type="match status" value="1"/>
</dbReference>
<proteinExistence type="inferred from homology"/>
<dbReference type="InterPro" id="IPR023796">
    <property type="entry name" value="Serpin_dom"/>
</dbReference>
<dbReference type="RefSeq" id="XP_018326698.1">
    <property type="nucleotide sequence ID" value="XM_018471196.2"/>
</dbReference>
<dbReference type="Pfam" id="PF00079">
    <property type="entry name" value="Serpin"/>
    <property type="match status" value="1"/>
</dbReference>
<dbReference type="Gene3D" id="2.30.39.10">
    <property type="entry name" value="Alpha-1-antitrypsin, domain 1"/>
    <property type="match status" value="2"/>
</dbReference>
<dbReference type="GO" id="GO:0005615">
    <property type="term" value="C:extracellular space"/>
    <property type="evidence" value="ECO:0007669"/>
    <property type="project" value="InterPro"/>
</dbReference>
<evidence type="ECO:0000256" key="1">
    <source>
        <dbReference type="ARBA" id="ARBA00022690"/>
    </source>
</evidence>
<evidence type="ECO:0000256" key="2">
    <source>
        <dbReference type="ARBA" id="ARBA00022900"/>
    </source>
</evidence>
<feature type="domain" description="Serpin" evidence="5">
    <location>
        <begin position="69"/>
        <end position="479"/>
    </location>
</feature>
<keyword evidence="6" id="KW-1185">Reference proteome</keyword>
<keyword evidence="4" id="KW-0732">Signal</keyword>
<evidence type="ECO:0000259" key="5">
    <source>
        <dbReference type="SMART" id="SM00093"/>
    </source>
</evidence>
<dbReference type="InterPro" id="IPR000215">
    <property type="entry name" value="Serpin_fam"/>
</dbReference>
<evidence type="ECO:0000313" key="7">
    <source>
        <dbReference type="RefSeq" id="XP_018326697.1"/>
    </source>
</evidence>
<dbReference type="InterPro" id="IPR042185">
    <property type="entry name" value="Serpin_sf_2"/>
</dbReference>
<feature type="signal peptide" evidence="4">
    <location>
        <begin position="1"/>
        <end position="24"/>
    </location>
</feature>
<dbReference type="STRING" id="224129.A0A1W4X1P5"/>
<keyword evidence="1 7" id="KW-0646">Protease inhibitor</keyword>
<dbReference type="FunFam" id="2.30.39.10:FF:000035">
    <property type="entry name" value="Serine protease inhibitor (serpin) 16"/>
    <property type="match status" value="1"/>
</dbReference>
<dbReference type="InterPro" id="IPR036186">
    <property type="entry name" value="Serpin_sf"/>
</dbReference>
<dbReference type="PANTHER" id="PTHR11461">
    <property type="entry name" value="SERINE PROTEASE INHIBITOR, SERPIN"/>
    <property type="match status" value="1"/>
</dbReference>
<evidence type="ECO:0000256" key="4">
    <source>
        <dbReference type="SAM" id="SignalP"/>
    </source>
</evidence>
<dbReference type="GeneID" id="108737993"/>
<gene>
    <name evidence="7 8" type="primary">LOC108737993</name>
</gene>
<dbReference type="Gene3D" id="3.30.497.10">
    <property type="entry name" value="Antithrombin, subunit I, domain 2"/>
    <property type="match status" value="2"/>
</dbReference>
<dbReference type="KEGG" id="apln:108737993"/>
<organism evidence="6 7">
    <name type="scientific">Agrilus planipennis</name>
    <name type="common">Emerald ash borer</name>
    <name type="synonym">Agrilus marcopoli</name>
    <dbReference type="NCBI Taxonomy" id="224129"/>
    <lineage>
        <taxon>Eukaryota</taxon>
        <taxon>Metazoa</taxon>
        <taxon>Ecdysozoa</taxon>
        <taxon>Arthropoda</taxon>
        <taxon>Hexapoda</taxon>
        <taxon>Insecta</taxon>
        <taxon>Pterygota</taxon>
        <taxon>Neoptera</taxon>
        <taxon>Endopterygota</taxon>
        <taxon>Coleoptera</taxon>
        <taxon>Polyphaga</taxon>
        <taxon>Elateriformia</taxon>
        <taxon>Buprestoidea</taxon>
        <taxon>Buprestidae</taxon>
        <taxon>Agrilinae</taxon>
        <taxon>Agrilus</taxon>
    </lineage>
</organism>
<dbReference type="RefSeq" id="XP_018326697.1">
    <property type="nucleotide sequence ID" value="XM_018471195.2"/>
</dbReference>
<dbReference type="SUPFAM" id="SSF56574">
    <property type="entry name" value="Serpins"/>
    <property type="match status" value="1"/>
</dbReference>
<sequence length="483" mass="54542">MFLKLEEILVLFIFASTSVLQVSGWNFPEEADKTAGERRENSYVTEKSPSAYDNYVGDVISNGIANLTLSINNALCNDRFSSRKNIVFSPISIAGALALILLGATGSTEDEIAHILGIISGTNIHNKTLTFHEHVGNLFNKLHRSDSLATLTMANAIFIQDDFKIRQTFKHISEILYKSEILNVNFKTDSVRARQTINDWVSEKTNSKIKSILDDSPPENTKLVIANALYFKGQWEFPFFQRATARRQFFLNGRQQKETVMVDMMANSGLFPYYKDESLNCEIMGFPYKGSKMTMYVVMPKDSNAENLNTLESSLTPFKLRTLIKQTKHTDAVILFPKMHLDSFIDLGSTFRSLGLRSLFNPSEANLALMTEGEDVFSSFQNKLHATNDVNVTTFDTFENLRQLTNSRTLKNPGLYADKAIHKTFMDITETGTEAAAATSISLARSSDKVVFRVDVPFFFFINDDLTKVILFWGTVYKPTPYY</sequence>
<dbReference type="AlphaFoldDB" id="A0A1W4X1P5"/>
<dbReference type="OrthoDB" id="9518664at2759"/>
<accession>A0A1W4X1P5</accession>